<reference evidence="3 4" key="1">
    <citation type="submission" date="2023-10" db="EMBL/GenBank/DDBJ databases">
        <title>Rubellicoccus peritrichatus gen. nov., sp. nov., isolated from an algae of coral reef tank.</title>
        <authorList>
            <person name="Luo J."/>
        </authorList>
    </citation>
    <scope>NUCLEOTIDE SEQUENCE [LARGE SCALE GENOMIC DNA]</scope>
    <source>
        <strain evidence="3 4">CR14</strain>
    </source>
</reference>
<name>A0AAQ3QWD2_9BACT</name>
<dbReference type="PROSITE" id="PS51762">
    <property type="entry name" value="GH16_2"/>
    <property type="match status" value="1"/>
</dbReference>
<dbReference type="InterPro" id="IPR013320">
    <property type="entry name" value="ConA-like_dom_sf"/>
</dbReference>
<dbReference type="Gene3D" id="2.60.120.200">
    <property type="match status" value="1"/>
</dbReference>
<comment type="similarity">
    <text evidence="1">Belongs to the glycosyl hydrolase 16 family.</text>
</comment>
<feature type="domain" description="GH16" evidence="2">
    <location>
        <begin position="46"/>
        <end position="286"/>
    </location>
</feature>
<dbReference type="Proteomes" id="UP001304300">
    <property type="component" value="Chromosome"/>
</dbReference>
<evidence type="ECO:0000256" key="1">
    <source>
        <dbReference type="ARBA" id="ARBA00006865"/>
    </source>
</evidence>
<evidence type="ECO:0000313" key="4">
    <source>
        <dbReference type="Proteomes" id="UP001304300"/>
    </source>
</evidence>
<proteinExistence type="inferred from homology"/>
<sequence length="286" mass="33261">MNTPSIQIIKNIAKLASFKYAALLGMLTAVPLSLEAQKLSAPGGWSIYNWATDNFNDTSVGWQWNNTHSFYNWENSTRKNGQKTWTRFRTQNVIMNGSTLRIINWHHSSPITEWNPKINANATFDYSGGVLGSKANWLVEGQFQCYSQVQWNFADIWPTFWTDKGGADELDIMEYQSDILNHSHHDKQVTGSTRSSKRVWAPWTQPTWHHTWAMARVRSWTHWAARTTRNTQATFYINGKLEHTSQWHRVDTNMEMLFTSSPHFHHLPAPGNYPDYYIDWVETHIP</sequence>
<evidence type="ECO:0000313" key="3">
    <source>
        <dbReference type="EMBL" id="WOO42573.1"/>
    </source>
</evidence>
<evidence type="ECO:0000259" key="2">
    <source>
        <dbReference type="PROSITE" id="PS51762"/>
    </source>
</evidence>
<dbReference type="InterPro" id="IPR000757">
    <property type="entry name" value="Beta-glucanase-like"/>
</dbReference>
<protein>
    <recommendedName>
        <fullName evidence="2">GH16 domain-containing protein</fullName>
    </recommendedName>
</protein>
<dbReference type="KEGG" id="puo:RZN69_05680"/>
<dbReference type="EMBL" id="CP136920">
    <property type="protein sequence ID" value="WOO42573.1"/>
    <property type="molecule type" value="Genomic_DNA"/>
</dbReference>
<dbReference type="AlphaFoldDB" id="A0AAQ3QWD2"/>
<accession>A0AAQ3QWD2</accession>
<keyword evidence="4" id="KW-1185">Reference proteome</keyword>
<dbReference type="GO" id="GO:0005975">
    <property type="term" value="P:carbohydrate metabolic process"/>
    <property type="evidence" value="ECO:0007669"/>
    <property type="project" value="InterPro"/>
</dbReference>
<dbReference type="RefSeq" id="WP_317835096.1">
    <property type="nucleotide sequence ID" value="NZ_CP136920.1"/>
</dbReference>
<gene>
    <name evidence="3" type="ORF">RZN69_05680</name>
</gene>
<organism evidence="3 4">
    <name type="scientific">Rubellicoccus peritrichatus</name>
    <dbReference type="NCBI Taxonomy" id="3080537"/>
    <lineage>
        <taxon>Bacteria</taxon>
        <taxon>Pseudomonadati</taxon>
        <taxon>Verrucomicrobiota</taxon>
        <taxon>Opitutia</taxon>
        <taxon>Puniceicoccales</taxon>
        <taxon>Cerasicoccaceae</taxon>
        <taxon>Rubellicoccus</taxon>
    </lineage>
</organism>
<dbReference type="GO" id="GO:0004553">
    <property type="term" value="F:hydrolase activity, hydrolyzing O-glycosyl compounds"/>
    <property type="evidence" value="ECO:0007669"/>
    <property type="project" value="InterPro"/>
</dbReference>
<dbReference type="SUPFAM" id="SSF49899">
    <property type="entry name" value="Concanavalin A-like lectins/glucanases"/>
    <property type="match status" value="1"/>
</dbReference>